<gene>
    <name evidence="1" type="ORF">GMARGA_LOCUS26049</name>
</gene>
<protein>
    <submittedName>
        <fullName evidence="1">41146_t:CDS:1</fullName>
    </submittedName>
</protein>
<organism evidence="1 2">
    <name type="scientific">Gigaspora margarita</name>
    <dbReference type="NCBI Taxonomy" id="4874"/>
    <lineage>
        <taxon>Eukaryota</taxon>
        <taxon>Fungi</taxon>
        <taxon>Fungi incertae sedis</taxon>
        <taxon>Mucoromycota</taxon>
        <taxon>Glomeromycotina</taxon>
        <taxon>Glomeromycetes</taxon>
        <taxon>Diversisporales</taxon>
        <taxon>Gigasporaceae</taxon>
        <taxon>Gigaspora</taxon>
    </lineage>
</organism>
<evidence type="ECO:0000313" key="1">
    <source>
        <dbReference type="EMBL" id="CAG8814436.1"/>
    </source>
</evidence>
<dbReference type="EMBL" id="CAJVQB010029685">
    <property type="protein sequence ID" value="CAG8814436.1"/>
    <property type="molecule type" value="Genomic_DNA"/>
</dbReference>
<feature type="non-terminal residue" evidence="1">
    <location>
        <position position="1"/>
    </location>
</feature>
<sequence length="291" mass="33432">RYEEELIEYQDYKTYSIVKETLQYNLSEATLKEESLIQHIKIHEHINAAKDKSIGQQNLFSSFTIQYSETKAKALAINFTHLNYNKITYHSPPCTLDPPHLYLEENNNFDSTNEENYATYQNPVAEHEILESLAYVIEKDTIAEINNLPFWSILLDESNTITNEKTLAIVSKHIANNIPTNVINNLYQILDDVKKAFSKESTTTALYLYDAMDQNFFLVTYFLADLFYIIHKVINIFQSNYVSLGEIKSQLSIAFQSITIEFIGSPGNQLQLGTQLLNYITANRISASQLP</sequence>
<reference evidence="1 2" key="1">
    <citation type="submission" date="2021-06" db="EMBL/GenBank/DDBJ databases">
        <authorList>
            <person name="Kallberg Y."/>
            <person name="Tangrot J."/>
            <person name="Rosling A."/>
        </authorList>
    </citation>
    <scope>NUCLEOTIDE SEQUENCE [LARGE SCALE GENOMIC DNA]</scope>
    <source>
        <strain evidence="1 2">120-4 pot B 10/14</strain>
    </source>
</reference>
<proteinExistence type="predicted"/>
<name>A0ABN7W369_GIGMA</name>
<accession>A0ABN7W369</accession>
<dbReference type="Proteomes" id="UP000789901">
    <property type="component" value="Unassembled WGS sequence"/>
</dbReference>
<keyword evidence="2" id="KW-1185">Reference proteome</keyword>
<evidence type="ECO:0000313" key="2">
    <source>
        <dbReference type="Proteomes" id="UP000789901"/>
    </source>
</evidence>
<comment type="caution">
    <text evidence="1">The sequence shown here is derived from an EMBL/GenBank/DDBJ whole genome shotgun (WGS) entry which is preliminary data.</text>
</comment>